<evidence type="ECO:0000256" key="5">
    <source>
        <dbReference type="SAM" id="Phobius"/>
    </source>
</evidence>
<evidence type="ECO:0000259" key="6">
    <source>
        <dbReference type="PROSITE" id="PS50111"/>
    </source>
</evidence>
<dbReference type="PANTHER" id="PTHR32089">
    <property type="entry name" value="METHYL-ACCEPTING CHEMOTAXIS PROTEIN MCPB"/>
    <property type="match status" value="1"/>
</dbReference>
<dbReference type="Pfam" id="PF00015">
    <property type="entry name" value="MCPsignal"/>
    <property type="match status" value="1"/>
</dbReference>
<evidence type="ECO:0000256" key="2">
    <source>
        <dbReference type="ARBA" id="ARBA00023224"/>
    </source>
</evidence>
<gene>
    <name evidence="7" type="ORF">GCM10011501_18240</name>
</gene>
<comment type="subcellular location">
    <subcellularLocation>
        <location evidence="1">Membrane</location>
    </subcellularLocation>
</comment>
<evidence type="ECO:0000313" key="8">
    <source>
        <dbReference type="Proteomes" id="UP000626370"/>
    </source>
</evidence>
<dbReference type="PANTHER" id="PTHR32089:SF120">
    <property type="entry name" value="METHYL-ACCEPTING CHEMOTAXIS PROTEIN TLPQ"/>
    <property type="match status" value="1"/>
</dbReference>
<dbReference type="InterPro" id="IPR004089">
    <property type="entry name" value="MCPsignal_dom"/>
</dbReference>
<feature type="transmembrane region" description="Helical" evidence="5">
    <location>
        <begin position="6"/>
        <end position="24"/>
    </location>
</feature>
<feature type="domain" description="Methyl-accepting transducer" evidence="6">
    <location>
        <begin position="83"/>
        <end position="319"/>
    </location>
</feature>
<name>A0ABQ3IMZ0_9GAMM</name>
<dbReference type="RefSeq" id="WP_189377958.1">
    <property type="nucleotide sequence ID" value="NZ_BNAH01000006.1"/>
</dbReference>
<dbReference type="SUPFAM" id="SSF58104">
    <property type="entry name" value="Methyl-accepting chemotaxis protein (MCP) signaling domain"/>
    <property type="match status" value="1"/>
</dbReference>
<comment type="similarity">
    <text evidence="3">Belongs to the methyl-accepting chemotaxis (MCP) protein family.</text>
</comment>
<dbReference type="SMART" id="SM00283">
    <property type="entry name" value="MA"/>
    <property type="match status" value="1"/>
</dbReference>
<dbReference type="EMBL" id="BNAH01000006">
    <property type="protein sequence ID" value="GHE89122.1"/>
    <property type="molecule type" value="Genomic_DNA"/>
</dbReference>
<proteinExistence type="inferred from homology"/>
<feature type="transmembrane region" description="Helical" evidence="5">
    <location>
        <begin position="31"/>
        <end position="52"/>
    </location>
</feature>
<evidence type="ECO:0000256" key="1">
    <source>
        <dbReference type="ARBA" id="ARBA00004370"/>
    </source>
</evidence>
<dbReference type="CDD" id="cd11386">
    <property type="entry name" value="MCP_signal"/>
    <property type="match status" value="1"/>
</dbReference>
<dbReference type="PROSITE" id="PS50111">
    <property type="entry name" value="CHEMOTAXIS_TRANSDUC_2"/>
    <property type="match status" value="1"/>
</dbReference>
<comment type="caution">
    <text evidence="7">The sequence shown here is derived from an EMBL/GenBank/DDBJ whole genome shotgun (WGS) entry which is preliminary data.</text>
</comment>
<keyword evidence="5" id="KW-0472">Membrane</keyword>
<keyword evidence="2 4" id="KW-0807">Transducer</keyword>
<dbReference type="Gene3D" id="1.10.287.950">
    <property type="entry name" value="Methyl-accepting chemotaxis protein"/>
    <property type="match status" value="1"/>
</dbReference>
<sequence>MILTNTPLFIRVLINSAIVALVYFTCHMLAFNTLLTSGVIFFCAIVTSYLLFNDTNIKSLSLAQNSPVENIATATIGKSIDEQTSKLAISAAEISFFLEQLTHAIEQSSLDVNNLANSAELLSSNTKQINDNALHASEKAALAMQETTIGSKQLANNVNTIGALNQGVMDASDKIQSLSNKTAKIQSITNVIDAISAQTNLLALNAAIEAARAGEQGRGFAVVADEVRALASKTAEATRQIGSMLTEVNEETEATTEVMQTVVEQTHTIVESISELSQALQQVSQLIADTSNASNLISNTLKEHDLTTEEISSAIANLHHFLVSKSEQTQEISLKADHLSQTTESIFINLAEFKTNSLNDIMCQKAIKTAHEIGALFEKKINDKEISTQKLFDFTYHEIANTNPKKYNTSFDAFTDKVLPAIQEKILTDHNAVIYAGAVDINGYFPTHNQCFSQPLTGNYDVDVVNNRTKRLFNDATGIRCAKNTQKFLLQTYKRDTGEIMHDVSAPIYVNGQHWGGFRMGFKAN</sequence>
<keyword evidence="8" id="KW-1185">Reference proteome</keyword>
<evidence type="ECO:0000313" key="7">
    <source>
        <dbReference type="EMBL" id="GHE89122.1"/>
    </source>
</evidence>
<organism evidence="7 8">
    <name type="scientific">Thalassotalea profundi</name>
    <dbReference type="NCBI Taxonomy" id="2036687"/>
    <lineage>
        <taxon>Bacteria</taxon>
        <taxon>Pseudomonadati</taxon>
        <taxon>Pseudomonadota</taxon>
        <taxon>Gammaproteobacteria</taxon>
        <taxon>Alteromonadales</taxon>
        <taxon>Colwelliaceae</taxon>
        <taxon>Thalassotalea</taxon>
    </lineage>
</organism>
<reference evidence="8" key="1">
    <citation type="journal article" date="2019" name="Int. J. Syst. Evol. Microbiol.">
        <title>The Global Catalogue of Microorganisms (GCM) 10K type strain sequencing project: providing services to taxonomists for standard genome sequencing and annotation.</title>
        <authorList>
            <consortium name="The Broad Institute Genomics Platform"/>
            <consortium name="The Broad Institute Genome Sequencing Center for Infectious Disease"/>
            <person name="Wu L."/>
            <person name="Ma J."/>
        </authorList>
    </citation>
    <scope>NUCLEOTIDE SEQUENCE [LARGE SCALE GENOMIC DNA]</scope>
    <source>
        <strain evidence="8">CGMCC 1.15922</strain>
    </source>
</reference>
<accession>A0ABQ3IMZ0</accession>
<protein>
    <submittedName>
        <fullName evidence="7">Methyl-accepting chemotaxis protein</fullName>
    </submittedName>
</protein>
<dbReference type="Proteomes" id="UP000626370">
    <property type="component" value="Unassembled WGS sequence"/>
</dbReference>
<keyword evidence="5" id="KW-0812">Transmembrane</keyword>
<evidence type="ECO:0000256" key="4">
    <source>
        <dbReference type="PROSITE-ProRule" id="PRU00284"/>
    </source>
</evidence>
<keyword evidence="5" id="KW-1133">Transmembrane helix</keyword>
<evidence type="ECO:0000256" key="3">
    <source>
        <dbReference type="ARBA" id="ARBA00029447"/>
    </source>
</evidence>